<dbReference type="AlphaFoldDB" id="A0A975GKG1"/>
<name>A0A975GKG1_9BACT</name>
<keyword evidence="2" id="KW-1185">Reference proteome</keyword>
<organism evidence="1 2">
    <name type="scientific">Desulfonema magnum</name>
    <dbReference type="NCBI Taxonomy" id="45655"/>
    <lineage>
        <taxon>Bacteria</taxon>
        <taxon>Pseudomonadati</taxon>
        <taxon>Thermodesulfobacteriota</taxon>
        <taxon>Desulfobacteria</taxon>
        <taxon>Desulfobacterales</taxon>
        <taxon>Desulfococcaceae</taxon>
        <taxon>Desulfonema</taxon>
    </lineage>
</organism>
<evidence type="ECO:0000313" key="2">
    <source>
        <dbReference type="Proteomes" id="UP000663722"/>
    </source>
</evidence>
<evidence type="ECO:0000313" key="1">
    <source>
        <dbReference type="EMBL" id="QTA84671.1"/>
    </source>
</evidence>
<dbReference type="EMBL" id="CP061800">
    <property type="protein sequence ID" value="QTA84671.1"/>
    <property type="molecule type" value="Genomic_DNA"/>
</dbReference>
<gene>
    <name evidence="1" type="ORF">dnm_006700</name>
</gene>
<proteinExistence type="predicted"/>
<accession>A0A975GKG1</accession>
<dbReference type="Proteomes" id="UP000663722">
    <property type="component" value="Chromosome"/>
</dbReference>
<reference evidence="1" key="1">
    <citation type="journal article" date="2021" name="Microb. Physiol.">
        <title>Proteogenomic Insights into the Physiology of Marine, Sulfate-Reducing, Filamentous Desulfonema limicola and Desulfonema magnum.</title>
        <authorList>
            <person name="Schnaars V."/>
            <person name="Wohlbrand L."/>
            <person name="Scheve S."/>
            <person name="Hinrichs C."/>
            <person name="Reinhardt R."/>
            <person name="Rabus R."/>
        </authorList>
    </citation>
    <scope>NUCLEOTIDE SEQUENCE</scope>
    <source>
        <strain evidence="1">4be13</strain>
    </source>
</reference>
<dbReference type="KEGG" id="dmm:dnm_006700"/>
<sequence length="56" mass="6476">MMDNNTSILLVEGQADVDFFEALLRRLKITIKSGVPLHSFMPLITNYFRKICFITL</sequence>
<protein>
    <submittedName>
        <fullName evidence="1">Uncharacterized protein</fullName>
    </submittedName>
</protein>